<dbReference type="PANTHER" id="PTHR32438:SF5">
    <property type="entry name" value="4-ALPHA-GLUCANOTRANSFERASE DPE1, CHLOROPLASTIC_AMYLOPLASTIC"/>
    <property type="match status" value="1"/>
</dbReference>
<name>A0A845B9Y9_9PROT</name>
<dbReference type="OrthoDB" id="9761577at2"/>
<protein>
    <recommendedName>
        <fullName evidence="4 10">4-alpha-glucanotransferase</fullName>
        <ecNumber evidence="3 10">2.4.1.25</ecNumber>
    </recommendedName>
    <alternativeName>
        <fullName evidence="8 10">Amylomaltase</fullName>
    </alternativeName>
    <alternativeName>
        <fullName evidence="9 10">Disproportionating enzyme</fullName>
    </alternativeName>
</protein>
<sequence>MIEWEDASGRRKMVAPDTLRAVLGALGFPAGSAGQVRESLRTWHQALKASPPPLYTAAPGATLRLPAQAGRYRLTAEDGLAVEGTATPAPGGARLTVPALPGYYLLEIGSAHFTLAVAPAHGHRIEDACPGGRAWGLAVQLYSLKRSGDGGIGDYTALQSFAAGAAAQGADAVAISPVHAQFTADPSRSSPYAPSSRLRLDVRHADGETLMEDAPPFPPELKAEWARLEALDLIDWPASTRARLARLRQLYDAFLRLAPDELRKAFAAFRTEGGTSLENHARFEALHASQLAQDAGRWQWRSWPAALRDPESAEVAAFAEAQAEEVGYHAFLQWLADRGLSGAQQAAREGGARIGLIADLAVGVDGGGSDAWARQTEFLPGVEIGAPPDIFNARGQSWGITTYSPHGLVANGFGAFREMLGAAFRNAGGVRLDHVLGLRRLWLVPQGASPADGCYIRYPQEDLLRLVALESQRAQAIAIGEDLGTVPEGFRPQLQSAGIAGMRVMWFEQSGRGFKNPARWTREAVSMTSTHDLPTVAGWWRGRDLEWRTKLGSTLEGQEETRLSERPKLWAAFRKAGVARGPGPGPEEVGKVADAAAAYIGRAHCELALLPLEDALAAVEQPNMPGTVDEHPNWRRRLDPPVEMLFHDPAFEQRLRALARARRAPE</sequence>
<evidence type="ECO:0000256" key="3">
    <source>
        <dbReference type="ARBA" id="ARBA00012560"/>
    </source>
</evidence>
<dbReference type="AlphaFoldDB" id="A0A845B9Y9"/>
<evidence type="ECO:0000256" key="5">
    <source>
        <dbReference type="ARBA" id="ARBA00022676"/>
    </source>
</evidence>
<keyword evidence="5 10" id="KW-0328">Glycosyltransferase</keyword>
<keyword evidence="7 10" id="KW-0119">Carbohydrate metabolism</keyword>
<comment type="catalytic activity">
    <reaction evidence="1 10">
        <text>Transfers a segment of a (1-&gt;4)-alpha-D-glucan to a new position in an acceptor, which may be glucose or a (1-&gt;4)-alpha-D-glucan.</text>
        <dbReference type="EC" id="2.4.1.25"/>
    </reaction>
</comment>
<gene>
    <name evidence="11" type="primary">malQ</name>
    <name evidence="11" type="ORF">E0493_02270</name>
</gene>
<evidence type="ECO:0000256" key="4">
    <source>
        <dbReference type="ARBA" id="ARBA00020295"/>
    </source>
</evidence>
<dbReference type="InterPro" id="IPR003385">
    <property type="entry name" value="Glyco_hydro_77"/>
</dbReference>
<dbReference type="EC" id="2.4.1.25" evidence="3 10"/>
<dbReference type="SUPFAM" id="SSF51445">
    <property type="entry name" value="(Trans)glycosidases"/>
    <property type="match status" value="1"/>
</dbReference>
<comment type="similarity">
    <text evidence="2 10">Belongs to the disproportionating enzyme family.</text>
</comment>
<evidence type="ECO:0000256" key="10">
    <source>
        <dbReference type="RuleBase" id="RU361207"/>
    </source>
</evidence>
<evidence type="ECO:0000256" key="6">
    <source>
        <dbReference type="ARBA" id="ARBA00022679"/>
    </source>
</evidence>
<keyword evidence="6 10" id="KW-0808">Transferase</keyword>
<dbReference type="NCBIfam" id="TIGR00217">
    <property type="entry name" value="malQ"/>
    <property type="match status" value="1"/>
</dbReference>
<evidence type="ECO:0000256" key="7">
    <source>
        <dbReference type="ARBA" id="ARBA00023277"/>
    </source>
</evidence>
<dbReference type="GO" id="GO:0005975">
    <property type="term" value="P:carbohydrate metabolic process"/>
    <property type="evidence" value="ECO:0007669"/>
    <property type="project" value="InterPro"/>
</dbReference>
<dbReference type="InterPro" id="IPR017853">
    <property type="entry name" value="GH"/>
</dbReference>
<accession>A0A845B9Y9</accession>
<dbReference type="GO" id="GO:0004134">
    <property type="term" value="F:4-alpha-glucanotransferase activity"/>
    <property type="evidence" value="ECO:0007669"/>
    <property type="project" value="UniProtKB-EC"/>
</dbReference>
<evidence type="ECO:0000256" key="2">
    <source>
        <dbReference type="ARBA" id="ARBA00005684"/>
    </source>
</evidence>
<organism evidence="11 12">
    <name type="scientific">Teichococcus coralli</name>
    <dbReference type="NCBI Taxonomy" id="2545983"/>
    <lineage>
        <taxon>Bacteria</taxon>
        <taxon>Pseudomonadati</taxon>
        <taxon>Pseudomonadota</taxon>
        <taxon>Alphaproteobacteria</taxon>
        <taxon>Acetobacterales</taxon>
        <taxon>Roseomonadaceae</taxon>
        <taxon>Roseomonas</taxon>
    </lineage>
</organism>
<evidence type="ECO:0000256" key="8">
    <source>
        <dbReference type="ARBA" id="ARBA00031423"/>
    </source>
</evidence>
<dbReference type="Proteomes" id="UP000460715">
    <property type="component" value="Unassembled WGS sequence"/>
</dbReference>
<comment type="caution">
    <text evidence="11">The sequence shown here is derived from an EMBL/GenBank/DDBJ whole genome shotgun (WGS) entry which is preliminary data.</text>
</comment>
<reference evidence="11 12" key="1">
    <citation type="submission" date="2019-03" db="EMBL/GenBank/DDBJ databases">
        <title>Roseomonas sp. a novel Roseomonas species isolated from Sea whip Gorgonian.</title>
        <authorList>
            <person name="Li F."/>
            <person name="Pan X."/>
            <person name="Huang S."/>
            <person name="Li Z."/>
            <person name="Meng B."/>
        </authorList>
    </citation>
    <scope>NUCLEOTIDE SEQUENCE [LARGE SCALE GENOMIC DNA]</scope>
    <source>
        <strain evidence="11 12">M0104</strain>
    </source>
</reference>
<evidence type="ECO:0000313" key="11">
    <source>
        <dbReference type="EMBL" id="MXP62177.1"/>
    </source>
</evidence>
<keyword evidence="12" id="KW-1185">Reference proteome</keyword>
<proteinExistence type="inferred from homology"/>
<evidence type="ECO:0000313" key="12">
    <source>
        <dbReference type="Proteomes" id="UP000460715"/>
    </source>
</evidence>
<evidence type="ECO:0000256" key="1">
    <source>
        <dbReference type="ARBA" id="ARBA00000439"/>
    </source>
</evidence>
<evidence type="ECO:0000256" key="9">
    <source>
        <dbReference type="ARBA" id="ARBA00031501"/>
    </source>
</evidence>
<dbReference type="EMBL" id="SNVJ01000002">
    <property type="protein sequence ID" value="MXP62177.1"/>
    <property type="molecule type" value="Genomic_DNA"/>
</dbReference>
<dbReference type="Gene3D" id="3.20.20.80">
    <property type="entry name" value="Glycosidases"/>
    <property type="match status" value="1"/>
</dbReference>
<dbReference type="PANTHER" id="PTHR32438">
    <property type="entry name" value="4-ALPHA-GLUCANOTRANSFERASE DPE1, CHLOROPLASTIC/AMYLOPLASTIC"/>
    <property type="match status" value="1"/>
</dbReference>
<dbReference type="Pfam" id="PF02446">
    <property type="entry name" value="Glyco_hydro_77"/>
    <property type="match status" value="1"/>
</dbReference>